<keyword evidence="1" id="KW-0479">Metal-binding</keyword>
<dbReference type="PROSITE" id="PS51083">
    <property type="entry name" value="ZF_HIT"/>
    <property type="match status" value="1"/>
</dbReference>
<dbReference type="InterPro" id="IPR048371">
    <property type="entry name" value="ZNHIT3_C"/>
</dbReference>
<dbReference type="Gene3D" id="3.30.60.190">
    <property type="match status" value="1"/>
</dbReference>
<dbReference type="Pfam" id="PF04438">
    <property type="entry name" value="zf-HIT"/>
    <property type="match status" value="1"/>
</dbReference>
<name>H9GF49_ANOCA</name>
<dbReference type="AlphaFoldDB" id="H9GF49"/>
<dbReference type="GeneTree" id="ENSGT00390000010822"/>
<dbReference type="RefSeq" id="XP_003230081.2">
    <property type="nucleotide sequence ID" value="XM_003230033.4"/>
</dbReference>
<dbReference type="SUPFAM" id="SSF144232">
    <property type="entry name" value="HIT/MYND zinc finger-like"/>
    <property type="match status" value="1"/>
</dbReference>
<gene>
    <name evidence="4" type="primary">LOC100562122</name>
</gene>
<evidence type="ECO:0000259" key="3">
    <source>
        <dbReference type="PROSITE" id="PS51083"/>
    </source>
</evidence>
<evidence type="ECO:0000313" key="4">
    <source>
        <dbReference type="Ensembl" id="ENSACAP00000009187.3"/>
    </source>
</evidence>
<dbReference type="eggNOG" id="KOG2857">
    <property type="taxonomic scope" value="Eukaryota"/>
</dbReference>
<proteinExistence type="predicted"/>
<evidence type="ECO:0000256" key="2">
    <source>
        <dbReference type="SAM" id="MobiDB-lite"/>
    </source>
</evidence>
<evidence type="ECO:0000313" key="5">
    <source>
        <dbReference type="Proteomes" id="UP000001646"/>
    </source>
</evidence>
<organism evidence="4 5">
    <name type="scientific">Anolis carolinensis</name>
    <name type="common">Green anole</name>
    <name type="synonym">American chameleon</name>
    <dbReference type="NCBI Taxonomy" id="28377"/>
    <lineage>
        <taxon>Eukaryota</taxon>
        <taxon>Metazoa</taxon>
        <taxon>Chordata</taxon>
        <taxon>Craniata</taxon>
        <taxon>Vertebrata</taxon>
        <taxon>Euteleostomi</taxon>
        <taxon>Lepidosauria</taxon>
        <taxon>Squamata</taxon>
        <taxon>Bifurcata</taxon>
        <taxon>Unidentata</taxon>
        <taxon>Episquamata</taxon>
        <taxon>Toxicofera</taxon>
        <taxon>Iguania</taxon>
        <taxon>Dactyloidae</taxon>
        <taxon>Anolis</taxon>
    </lineage>
</organism>
<dbReference type="STRING" id="28377.ENSACAP00000009187"/>
<dbReference type="OrthoDB" id="18412at2759"/>
<dbReference type="HOGENOM" id="CLU_117355_1_0_1"/>
<reference evidence="4" key="1">
    <citation type="submission" date="2009-12" db="EMBL/GenBank/DDBJ databases">
        <title>The Genome Sequence of Anolis carolinensis (Green Anole Lizard).</title>
        <authorList>
            <consortium name="The Genome Sequencing Platform"/>
            <person name="Di Palma F."/>
            <person name="Alfoldi J."/>
            <person name="Heiman D."/>
            <person name="Young S."/>
            <person name="Grabherr M."/>
            <person name="Johnson J."/>
            <person name="Lander E.S."/>
            <person name="Lindblad-Toh K."/>
        </authorList>
    </citation>
    <scope>NUCLEOTIDE SEQUENCE [LARGE SCALE GENOMIC DNA]</scope>
    <source>
        <strain evidence="4">JBL SC #1</strain>
    </source>
</reference>
<reference evidence="4" key="2">
    <citation type="submission" date="2025-08" db="UniProtKB">
        <authorList>
            <consortium name="Ensembl"/>
        </authorList>
    </citation>
    <scope>IDENTIFICATION</scope>
</reference>
<dbReference type="GO" id="GO:0000463">
    <property type="term" value="P:maturation of LSU-rRNA from tricistronic rRNA transcript (SSU-rRNA, 5.8S rRNA, LSU-rRNA)"/>
    <property type="evidence" value="ECO:0000318"/>
    <property type="project" value="GO_Central"/>
</dbReference>
<protein>
    <recommendedName>
        <fullName evidence="3">HIT-type domain-containing protein</fullName>
    </recommendedName>
</protein>
<dbReference type="Proteomes" id="UP000001646">
    <property type="component" value="Unplaced"/>
</dbReference>
<feature type="domain" description="HIT-type" evidence="3">
    <location>
        <begin position="10"/>
        <end position="41"/>
    </location>
</feature>
<dbReference type="InParanoid" id="H9GF49"/>
<dbReference type="GO" id="GO:0005634">
    <property type="term" value="C:nucleus"/>
    <property type="evidence" value="ECO:0000318"/>
    <property type="project" value="GO_Central"/>
</dbReference>
<dbReference type="InterPro" id="IPR007529">
    <property type="entry name" value="Znf_HIT"/>
</dbReference>
<keyword evidence="1" id="KW-0862">Zinc</keyword>
<dbReference type="KEGG" id="acs:100562122"/>
<feature type="region of interest" description="Disordered" evidence="2">
    <location>
        <begin position="39"/>
        <end position="78"/>
    </location>
</feature>
<dbReference type="Bgee" id="ENSACAG00000009391">
    <property type="expression patterns" value="Expressed in kidney and 13 other cell types or tissues"/>
</dbReference>
<keyword evidence="5" id="KW-1185">Reference proteome</keyword>
<sequence>MQEDPGPRRCFLCSAPAPYRCPSCRERSCSLPCYKKHKEQCTPKVDPTLPRDVPQDDPRTKPSSAEGGSFAVDDILTEDDEGDKVPLHKLQRLGGSVELGGLLRNPHLRQLLLRVDGAADKSALLREFMQEPLFAEFADCCLRIVEPPPPEEEEGALE</sequence>
<dbReference type="CDD" id="cd23024">
    <property type="entry name" value="zf-HIT_ZNHIT2-3"/>
    <property type="match status" value="1"/>
</dbReference>
<dbReference type="GO" id="GO:0070761">
    <property type="term" value="C:pre-snoRNP complex"/>
    <property type="evidence" value="ECO:0000318"/>
    <property type="project" value="GO_Central"/>
</dbReference>
<evidence type="ECO:0000256" key="1">
    <source>
        <dbReference type="PROSITE-ProRule" id="PRU00453"/>
    </source>
</evidence>
<accession>H9GF49</accession>
<dbReference type="GO" id="GO:0000492">
    <property type="term" value="P:box C/D snoRNP assembly"/>
    <property type="evidence" value="ECO:0000318"/>
    <property type="project" value="GO_Central"/>
</dbReference>
<dbReference type="GO" id="GO:0008270">
    <property type="term" value="F:zinc ion binding"/>
    <property type="evidence" value="ECO:0007669"/>
    <property type="project" value="UniProtKB-UniRule"/>
</dbReference>
<reference evidence="4" key="3">
    <citation type="submission" date="2025-09" db="UniProtKB">
        <authorList>
            <consortium name="Ensembl"/>
        </authorList>
    </citation>
    <scope>IDENTIFICATION</scope>
</reference>
<keyword evidence="1" id="KW-0863">Zinc-finger</keyword>
<dbReference type="Pfam" id="PF21373">
    <property type="entry name" value="ZNHIT3_C"/>
    <property type="match status" value="1"/>
</dbReference>
<dbReference type="GeneID" id="100562122"/>
<dbReference type="Ensembl" id="ENSACAT00000009380.4">
    <property type="protein sequence ID" value="ENSACAP00000009187.3"/>
    <property type="gene ID" value="ENSACAG00000009391.4"/>
</dbReference>